<comment type="similarity">
    <text evidence="6">Belongs to the DyP-type peroxidase family.</text>
</comment>
<dbReference type="KEGG" id="cdo:CDOO_03475"/>
<sequence>MMRQDIVEKPSRSGVFLVVEIDHTREAEEAARDTLSRFDAFTRSVGFRHPEDGLTAVVGIGARAWDRLFSLPRPVDLTEFEEIRGAKHVAPATGGDLLIHLRAEHEDMCFELARIPLDNLGEGARVTDEVRGFKYFNQRDLLGFVDGTANPRTERSLEAVYIPKGEPWEGSTYVTVQRYSHDLSSWNAETVEEQERVIGRTKLSDVAFPAHERPSNSHVALNTVTDESGEELKIYRLNMPFGSMAERTFGTFSIGYTHQPEIIRMMLRNMFIGRPEGNYDRILDYSTAHTGATFFVPTYDFLATANNDGVARR</sequence>
<dbReference type="GO" id="GO:0020037">
    <property type="term" value="F:heme binding"/>
    <property type="evidence" value="ECO:0007669"/>
    <property type="project" value="InterPro"/>
</dbReference>
<dbReference type="Proteomes" id="UP000029914">
    <property type="component" value="Chromosome"/>
</dbReference>
<gene>
    <name evidence="9" type="ORF">CDOO_03475</name>
</gene>
<feature type="domain" description="Dyp-type peroxidase N-terminal" evidence="7">
    <location>
        <begin position="6"/>
        <end position="134"/>
    </location>
</feature>
<evidence type="ECO:0000313" key="10">
    <source>
        <dbReference type="Proteomes" id="UP000029914"/>
    </source>
</evidence>
<dbReference type="Pfam" id="PF04261">
    <property type="entry name" value="Dyp_perox_N"/>
    <property type="match status" value="1"/>
</dbReference>
<evidence type="ECO:0000259" key="8">
    <source>
        <dbReference type="Pfam" id="PF20628"/>
    </source>
</evidence>
<dbReference type="eggNOG" id="COG2837">
    <property type="taxonomic scope" value="Bacteria"/>
</dbReference>
<comment type="cofactor">
    <cofactor evidence="1">
        <name>heme b</name>
        <dbReference type="ChEBI" id="CHEBI:60344"/>
    </cofactor>
</comment>
<evidence type="ECO:0000256" key="5">
    <source>
        <dbReference type="ARBA" id="ARBA00023004"/>
    </source>
</evidence>
<evidence type="ECO:0000259" key="7">
    <source>
        <dbReference type="Pfam" id="PF04261"/>
    </source>
</evidence>
<accession>A0A097IE60</accession>
<name>A0A097IE60_9CORY</name>
<evidence type="ECO:0000256" key="3">
    <source>
        <dbReference type="ARBA" id="ARBA00022723"/>
    </source>
</evidence>
<dbReference type="InterPro" id="IPR048327">
    <property type="entry name" value="Dyp_perox_N"/>
</dbReference>
<dbReference type="PANTHER" id="PTHR30521">
    <property type="entry name" value="DEFERROCHELATASE/PEROXIDASE"/>
    <property type="match status" value="1"/>
</dbReference>
<dbReference type="InterPro" id="IPR048328">
    <property type="entry name" value="Dyp_perox_C"/>
</dbReference>
<keyword evidence="4" id="KW-0560">Oxidoreductase</keyword>
<dbReference type="GO" id="GO:0046872">
    <property type="term" value="F:metal ion binding"/>
    <property type="evidence" value="ECO:0007669"/>
    <property type="project" value="UniProtKB-KW"/>
</dbReference>
<dbReference type="PANTHER" id="PTHR30521:SF0">
    <property type="entry name" value="DYP-TYPE PEROXIDASE FAMILY PROTEIN"/>
    <property type="match status" value="1"/>
</dbReference>
<dbReference type="PROSITE" id="PS51404">
    <property type="entry name" value="DYP_PEROXIDASE"/>
    <property type="match status" value="1"/>
</dbReference>
<dbReference type="NCBIfam" id="TIGR01413">
    <property type="entry name" value="Dyp_perox_fam"/>
    <property type="match status" value="1"/>
</dbReference>
<evidence type="ECO:0000256" key="4">
    <source>
        <dbReference type="ARBA" id="ARBA00023002"/>
    </source>
</evidence>
<dbReference type="HOGENOM" id="CLU_044178_0_0_11"/>
<evidence type="ECO:0000256" key="6">
    <source>
        <dbReference type="ARBA" id="ARBA00025737"/>
    </source>
</evidence>
<dbReference type="GO" id="GO:0005829">
    <property type="term" value="C:cytosol"/>
    <property type="evidence" value="ECO:0007669"/>
    <property type="project" value="TreeGrafter"/>
</dbReference>
<dbReference type="EMBL" id="CP006764">
    <property type="protein sequence ID" value="AIT60412.1"/>
    <property type="molecule type" value="Genomic_DNA"/>
</dbReference>
<evidence type="ECO:0000313" key="9">
    <source>
        <dbReference type="EMBL" id="AIT60412.1"/>
    </source>
</evidence>
<dbReference type="Pfam" id="PF20628">
    <property type="entry name" value="Dyp_perox_C"/>
    <property type="match status" value="1"/>
</dbReference>
<keyword evidence="3" id="KW-0479">Metal-binding</keyword>
<proteinExistence type="inferred from homology"/>
<dbReference type="SUPFAM" id="SSF54909">
    <property type="entry name" value="Dimeric alpha+beta barrel"/>
    <property type="match status" value="1"/>
</dbReference>
<organism evidence="9 10">
    <name type="scientific">Corynebacterium doosanense CAU 212 = DSM 45436</name>
    <dbReference type="NCBI Taxonomy" id="558173"/>
    <lineage>
        <taxon>Bacteria</taxon>
        <taxon>Bacillati</taxon>
        <taxon>Actinomycetota</taxon>
        <taxon>Actinomycetes</taxon>
        <taxon>Mycobacteriales</taxon>
        <taxon>Corynebacteriaceae</taxon>
        <taxon>Corynebacterium</taxon>
    </lineage>
</organism>
<keyword evidence="10" id="KW-1185">Reference proteome</keyword>
<reference evidence="9 10" key="1">
    <citation type="submission" date="2013-09" db="EMBL/GenBank/DDBJ databases">
        <title>Complete genome sequence of Corynebacterium doosanense CAU 212(T) (=DSM 45436(T)), isolated from activated sludge.</title>
        <authorList>
            <person name="Schaffert L."/>
            <person name="Albersmeier A."/>
            <person name="Kalinowski J."/>
            <person name="Ruckert C."/>
        </authorList>
    </citation>
    <scope>NUCLEOTIDE SEQUENCE [LARGE SCALE GENOMIC DNA]</scope>
    <source>
        <strain evidence="9 10">CAU 212</strain>
    </source>
</reference>
<evidence type="ECO:0000256" key="1">
    <source>
        <dbReference type="ARBA" id="ARBA00001970"/>
    </source>
</evidence>
<evidence type="ECO:0000256" key="2">
    <source>
        <dbReference type="ARBA" id="ARBA00022559"/>
    </source>
</evidence>
<keyword evidence="5" id="KW-0408">Iron</keyword>
<dbReference type="InterPro" id="IPR011008">
    <property type="entry name" value="Dimeric_a/b-barrel"/>
</dbReference>
<feature type="domain" description="Dyp-type peroxidase C-terminal" evidence="8">
    <location>
        <begin position="138"/>
        <end position="300"/>
    </location>
</feature>
<keyword evidence="2 9" id="KW-0575">Peroxidase</keyword>
<dbReference type="GO" id="GO:0004601">
    <property type="term" value="F:peroxidase activity"/>
    <property type="evidence" value="ECO:0007669"/>
    <property type="project" value="UniProtKB-KW"/>
</dbReference>
<dbReference type="InterPro" id="IPR006314">
    <property type="entry name" value="Dyp_peroxidase"/>
</dbReference>
<dbReference type="AlphaFoldDB" id="A0A097IE60"/>
<protein>
    <submittedName>
        <fullName evidence="9">Peroxidase</fullName>
    </submittedName>
</protein>
<dbReference type="STRING" id="558173.CDOO_03475"/>